<feature type="region of interest" description="Disordered" evidence="1">
    <location>
        <begin position="1"/>
        <end position="45"/>
    </location>
</feature>
<reference evidence="2" key="1">
    <citation type="journal article" date="2020" name="Phytopathology">
        <title>Genome Sequence Resources of Colletotrichum truncatum, C. plurivorum, C. musicola, and C. sojae: Four Species Pathogenic to Soybean (Glycine max).</title>
        <authorList>
            <person name="Rogerio F."/>
            <person name="Boufleur T.R."/>
            <person name="Ciampi-Guillardi M."/>
            <person name="Sukno S.A."/>
            <person name="Thon M.R."/>
            <person name="Massola Junior N.S."/>
            <person name="Baroncelli R."/>
        </authorList>
    </citation>
    <scope>NUCLEOTIDE SEQUENCE</scope>
    <source>
        <strain evidence="2">LFN00145</strain>
    </source>
</reference>
<comment type="caution">
    <text evidence="2">The sequence shown here is derived from an EMBL/GenBank/DDBJ whole genome shotgun (WGS) entry which is preliminary data.</text>
</comment>
<dbReference type="AlphaFoldDB" id="A0A8H6KMU9"/>
<evidence type="ECO:0000256" key="1">
    <source>
        <dbReference type="SAM" id="MobiDB-lite"/>
    </source>
</evidence>
<evidence type="ECO:0000313" key="3">
    <source>
        <dbReference type="Proteomes" id="UP000654918"/>
    </source>
</evidence>
<sequence length="45" mass="4796">MYEPLSLRLEASQSFPSPTPTGRHSTPALFGLGNPRAPGKGAWQS</sequence>
<proteinExistence type="predicted"/>
<dbReference type="EMBL" id="WIGO01000051">
    <property type="protein sequence ID" value="KAF6834148.1"/>
    <property type="molecule type" value="Genomic_DNA"/>
</dbReference>
<name>A0A8H6KMU9_9PEZI</name>
<accession>A0A8H6KMU9</accession>
<protein>
    <submittedName>
        <fullName evidence="2">Uncharacterized protein</fullName>
    </submittedName>
</protein>
<gene>
    <name evidence="2" type="ORF">CPLU01_05126</name>
</gene>
<evidence type="ECO:0000313" key="2">
    <source>
        <dbReference type="EMBL" id="KAF6834148.1"/>
    </source>
</evidence>
<organism evidence="2 3">
    <name type="scientific">Colletotrichum plurivorum</name>
    <dbReference type="NCBI Taxonomy" id="2175906"/>
    <lineage>
        <taxon>Eukaryota</taxon>
        <taxon>Fungi</taxon>
        <taxon>Dikarya</taxon>
        <taxon>Ascomycota</taxon>
        <taxon>Pezizomycotina</taxon>
        <taxon>Sordariomycetes</taxon>
        <taxon>Hypocreomycetidae</taxon>
        <taxon>Glomerellales</taxon>
        <taxon>Glomerellaceae</taxon>
        <taxon>Colletotrichum</taxon>
        <taxon>Colletotrichum orchidearum species complex</taxon>
    </lineage>
</organism>
<dbReference type="Proteomes" id="UP000654918">
    <property type="component" value="Unassembled WGS sequence"/>
</dbReference>
<feature type="compositionally biased region" description="Polar residues" evidence="1">
    <location>
        <begin position="11"/>
        <end position="24"/>
    </location>
</feature>
<keyword evidence="3" id="KW-1185">Reference proteome</keyword>